<comment type="caution">
    <text evidence="1">The sequence shown here is derived from an EMBL/GenBank/DDBJ whole genome shotgun (WGS) entry which is preliminary data.</text>
</comment>
<protein>
    <submittedName>
        <fullName evidence="1">Uncharacterized protein</fullName>
    </submittedName>
</protein>
<accession>A0A511N7K0</accession>
<gene>
    <name evidence="1" type="ORF">DC3_40260</name>
</gene>
<organism evidence="1 2">
    <name type="scientific">Deinococcus cellulosilyticus (strain DSM 18568 / NBRC 106333 / KACC 11606 / 5516J-15)</name>
    <dbReference type="NCBI Taxonomy" id="1223518"/>
    <lineage>
        <taxon>Bacteria</taxon>
        <taxon>Thermotogati</taxon>
        <taxon>Deinococcota</taxon>
        <taxon>Deinococci</taxon>
        <taxon>Deinococcales</taxon>
        <taxon>Deinococcaceae</taxon>
        <taxon>Deinococcus</taxon>
    </lineage>
</organism>
<keyword evidence="2" id="KW-1185">Reference proteome</keyword>
<evidence type="ECO:0000313" key="1">
    <source>
        <dbReference type="EMBL" id="GEM48391.1"/>
    </source>
</evidence>
<proteinExistence type="predicted"/>
<dbReference type="EMBL" id="BJXB01000020">
    <property type="protein sequence ID" value="GEM48391.1"/>
    <property type="molecule type" value="Genomic_DNA"/>
</dbReference>
<sequence>MLLMKTFRPGDEEVLRTALQEAILQGEEHSLHDFVRKLQWLVEAWPERGMLELLTEAFHHQPCSFCREMLFTIHAEHSDLSSELILEASLDRNMELRGAAEVHLGPATSLDGI</sequence>
<reference evidence="1 2" key="1">
    <citation type="submission" date="2019-07" db="EMBL/GenBank/DDBJ databases">
        <title>Whole genome shotgun sequence of Deinococcus cellulosilyticus NBRC 106333.</title>
        <authorList>
            <person name="Hosoyama A."/>
            <person name="Uohara A."/>
            <person name="Ohji S."/>
            <person name="Ichikawa N."/>
        </authorList>
    </citation>
    <scope>NUCLEOTIDE SEQUENCE [LARGE SCALE GENOMIC DNA]</scope>
    <source>
        <strain evidence="1 2">NBRC 106333</strain>
    </source>
</reference>
<evidence type="ECO:0000313" key="2">
    <source>
        <dbReference type="Proteomes" id="UP000321306"/>
    </source>
</evidence>
<dbReference type="AlphaFoldDB" id="A0A511N7K0"/>
<dbReference type="Proteomes" id="UP000321306">
    <property type="component" value="Unassembled WGS sequence"/>
</dbReference>
<name>A0A511N7K0_DEIC1</name>